<evidence type="ECO:0000313" key="3">
    <source>
        <dbReference type="Proteomes" id="UP000327013"/>
    </source>
</evidence>
<dbReference type="OrthoDB" id="5835829at2759"/>
<evidence type="ECO:0000313" key="2">
    <source>
        <dbReference type="EMBL" id="KAE8009299.1"/>
    </source>
</evidence>
<dbReference type="SUPFAM" id="SSF53756">
    <property type="entry name" value="UDP-Glycosyltransferase/glycogen phosphorylase"/>
    <property type="match status" value="1"/>
</dbReference>
<dbReference type="Proteomes" id="UP000327013">
    <property type="component" value="Chromosome 2"/>
</dbReference>
<evidence type="ECO:0000256" key="1">
    <source>
        <dbReference type="SAM" id="MobiDB-lite"/>
    </source>
</evidence>
<dbReference type="EMBL" id="CM017322">
    <property type="protein sequence ID" value="KAE8009299.1"/>
    <property type="molecule type" value="Genomic_DNA"/>
</dbReference>
<dbReference type="AlphaFoldDB" id="A0A5N6QTG9"/>
<proteinExistence type="predicted"/>
<reference evidence="2 3" key="1">
    <citation type="submission" date="2019-06" db="EMBL/GenBank/DDBJ databases">
        <title>A chromosomal-level reference genome of Carpinus fangiana (Coryloideae, Betulaceae).</title>
        <authorList>
            <person name="Yang X."/>
            <person name="Wang Z."/>
            <person name="Zhang L."/>
            <person name="Hao G."/>
            <person name="Liu J."/>
            <person name="Yang Y."/>
        </authorList>
    </citation>
    <scope>NUCLEOTIDE SEQUENCE [LARGE SCALE GENOMIC DNA]</scope>
    <source>
        <strain evidence="2">Cfa_2016G</strain>
        <tissue evidence="2">Leaf</tissue>
    </source>
</reference>
<dbReference type="Gene3D" id="3.40.50.2000">
    <property type="entry name" value="Glycogen Phosphorylase B"/>
    <property type="match status" value="1"/>
</dbReference>
<organism evidence="2 3">
    <name type="scientific">Carpinus fangiana</name>
    <dbReference type="NCBI Taxonomy" id="176857"/>
    <lineage>
        <taxon>Eukaryota</taxon>
        <taxon>Viridiplantae</taxon>
        <taxon>Streptophyta</taxon>
        <taxon>Embryophyta</taxon>
        <taxon>Tracheophyta</taxon>
        <taxon>Spermatophyta</taxon>
        <taxon>Magnoliopsida</taxon>
        <taxon>eudicotyledons</taxon>
        <taxon>Gunneridae</taxon>
        <taxon>Pentapetalae</taxon>
        <taxon>rosids</taxon>
        <taxon>fabids</taxon>
        <taxon>Fagales</taxon>
        <taxon>Betulaceae</taxon>
        <taxon>Carpinus</taxon>
    </lineage>
</organism>
<sequence>MSMVADQNVNAKLLVEKGIGLEVQWNPDGSFDRDAIAKSTRLPFKKKKKVHEAGYRRQRGRGTKIEGSSDARNFC</sequence>
<feature type="region of interest" description="Disordered" evidence="1">
    <location>
        <begin position="47"/>
        <end position="75"/>
    </location>
</feature>
<name>A0A5N6QTG9_9ROSI</name>
<feature type="compositionally biased region" description="Basic residues" evidence="1">
    <location>
        <begin position="47"/>
        <end position="62"/>
    </location>
</feature>
<protein>
    <submittedName>
        <fullName evidence="2">Uncharacterized protein</fullName>
    </submittedName>
</protein>
<gene>
    <name evidence="2" type="ORF">FH972_005746</name>
</gene>
<accession>A0A5N6QTG9</accession>
<keyword evidence="3" id="KW-1185">Reference proteome</keyword>